<feature type="region of interest" description="Disordered" evidence="2">
    <location>
        <begin position="55"/>
        <end position="113"/>
    </location>
</feature>
<comment type="subcellular location">
    <subcellularLocation>
        <location evidence="1">Nucleus</location>
    </subcellularLocation>
</comment>
<name>A0A9P6VYI4_MAUEX</name>
<accession>A0A9P6VYI4</accession>
<feature type="compositionally biased region" description="Acidic residues" evidence="2">
    <location>
        <begin position="55"/>
        <end position="67"/>
    </location>
</feature>
<dbReference type="InterPro" id="IPR017393">
    <property type="entry name" value="Sfh1/SNF5"/>
</dbReference>
<comment type="caution">
    <text evidence="3">The sequence shown here is derived from an EMBL/GenBank/DDBJ whole genome shotgun (WGS) entry which is preliminary data.</text>
</comment>
<evidence type="ECO:0000256" key="2">
    <source>
        <dbReference type="SAM" id="MobiDB-lite"/>
    </source>
</evidence>
<keyword evidence="1" id="KW-0804">Transcription</keyword>
<evidence type="ECO:0000313" key="4">
    <source>
        <dbReference type="Proteomes" id="UP000750334"/>
    </source>
</evidence>
<comment type="similarity">
    <text evidence="1">Belongs to the SNF5 family.</text>
</comment>
<dbReference type="PIRSF" id="PIRSF038126">
    <property type="entry name" value="SWI_SNF"/>
    <property type="match status" value="1"/>
</dbReference>
<protein>
    <recommendedName>
        <fullName evidence="1">Chromatin structure-remodeling complex subunit SFH1</fullName>
    </recommendedName>
</protein>
<dbReference type="GO" id="GO:0006338">
    <property type="term" value="P:chromatin remodeling"/>
    <property type="evidence" value="ECO:0007669"/>
    <property type="project" value="InterPro"/>
</dbReference>
<dbReference type="AlphaFoldDB" id="A0A9P6VYI4"/>
<keyword evidence="1" id="KW-0805">Transcription regulation</keyword>
<keyword evidence="1" id="KW-0131">Cell cycle</keyword>
<keyword evidence="1" id="KW-0156">Chromatin regulator</keyword>
<evidence type="ECO:0000313" key="3">
    <source>
        <dbReference type="EMBL" id="KAG0658606.1"/>
    </source>
</evidence>
<keyword evidence="4" id="KW-1185">Reference proteome</keyword>
<dbReference type="InterPro" id="IPR006939">
    <property type="entry name" value="SNF5"/>
</dbReference>
<keyword evidence="1" id="KW-0539">Nucleus</keyword>
<gene>
    <name evidence="3" type="primary">SFH1</name>
    <name evidence="3" type="ORF">C6P45_002100</name>
</gene>
<evidence type="ECO:0000256" key="1">
    <source>
        <dbReference type="PIRNR" id="PIRNR038126"/>
    </source>
</evidence>
<reference evidence="3 4" key="1">
    <citation type="submission" date="2020-11" db="EMBL/GenBank/DDBJ databases">
        <title>Kefir isolates.</title>
        <authorList>
            <person name="Marcisauskas S."/>
            <person name="Kim Y."/>
            <person name="Blasche S."/>
        </authorList>
    </citation>
    <scope>NUCLEOTIDE SEQUENCE [LARGE SCALE GENOMIC DNA]</scope>
    <source>
        <strain evidence="3 4">OG2</strain>
    </source>
</reference>
<organism evidence="3 4">
    <name type="scientific">Maudiozyma exigua</name>
    <name type="common">Yeast</name>
    <name type="synonym">Kazachstania exigua</name>
    <dbReference type="NCBI Taxonomy" id="34358"/>
    <lineage>
        <taxon>Eukaryota</taxon>
        <taxon>Fungi</taxon>
        <taxon>Dikarya</taxon>
        <taxon>Ascomycota</taxon>
        <taxon>Saccharomycotina</taxon>
        <taxon>Saccharomycetes</taxon>
        <taxon>Saccharomycetales</taxon>
        <taxon>Saccharomycetaceae</taxon>
        <taxon>Maudiozyma</taxon>
    </lineage>
</organism>
<sequence length="401" mass="45837">MQSHKRLLLPQAYLTNFHNRVRNEEGIPLCSIIQQTSRTHKRAKVVNYAEVEIADPFDEEDDDDFDMDNDKEGEYGSLTKDANGNVISGSGLDKTDESNGTTNNNATATATGTNDVGQEVLPDLVEQPELLNIIKYPHIKETFMQSYIATPYRLNIPNVKTESTVSAEPIIIPIHFELEHNETTYSDFFTWNINDTTLTPEEFAAVYCSDLNTTGHDDMSFLHQHVVSTIEEHIEEYEKVAAVKLPDFHAIINLTCNLNDKFYEDNFQWNLSDNSLTPEMFAEIVVSDLGLTRDFLPLLSYSLYDSVTKIKKEWLDGNISLGDSTTLMNDAAFGYLSGIRLDIDSLGVNWCPRVEILTPQEIQKREIEKERNLRRLKRESDRLTRRGGRRRLDDLETTMRI</sequence>
<dbReference type="Proteomes" id="UP000750334">
    <property type="component" value="Unassembled WGS sequence"/>
</dbReference>
<feature type="compositionally biased region" description="Low complexity" evidence="2">
    <location>
        <begin position="99"/>
        <end position="113"/>
    </location>
</feature>
<dbReference type="GO" id="GO:0000228">
    <property type="term" value="C:nuclear chromosome"/>
    <property type="evidence" value="ECO:0007669"/>
    <property type="project" value="InterPro"/>
</dbReference>
<dbReference type="OrthoDB" id="10258327at2759"/>
<proteinExistence type="inferred from homology"/>
<comment type="function">
    <text evidence="1">Part of the chromatin structure-remodeling complex (RSC) which is involved in transcription regulation and nucleosome positioning. RSC is responsible for the transfer of a histone octamer from a nucleosome core particle to naked DNA. The reaction requires ATP and involves an activated RSC-nucleosome intermediate. Remodeling reaction also involves DNA translocation, DNA twist and conformational change. As a reconfigurer of centromeric and flanking nucleosomes, RSC complex is required both for proper kinetochore function in chromosome segregation and, via a PKC1-dependent signaling pathway, for organization of the cellular cytoskeleton. This subunit is essential for mitotic growth and required for cell cycle progression.</text>
</comment>
<dbReference type="EMBL" id="PUHR01000208">
    <property type="protein sequence ID" value="KAG0658606.1"/>
    <property type="molecule type" value="Genomic_DNA"/>
</dbReference>
<dbReference type="Pfam" id="PF04855">
    <property type="entry name" value="SNF5"/>
    <property type="match status" value="2"/>
</dbReference>